<protein>
    <recommendedName>
        <fullName evidence="15">DNA polymerase theta</fullName>
        <ecNumber evidence="4">2.7.7.7</ecNumber>
    </recommendedName>
</protein>
<name>A0A6J2XT43_SITOR</name>
<dbReference type="Pfam" id="PF00271">
    <property type="entry name" value="Helicase_C"/>
    <property type="match status" value="1"/>
</dbReference>
<dbReference type="InterPro" id="IPR036390">
    <property type="entry name" value="WH_DNA-bd_sf"/>
</dbReference>
<dbReference type="SMART" id="SM00487">
    <property type="entry name" value="DEXDc"/>
    <property type="match status" value="1"/>
</dbReference>
<sequence>MNESKLCMNDTFDNVSFGELSLEDKKVIVTKANNGDGNSQNGNKQRNKKQKISDSKSTVLTNKCYKKDDKILDCLVLRCKSNNLQSKLSSSHQIENSHKQVHKETAFIISNTDKNEDKENIKTINKCSPTSALLKLPENIYNLSFWGLPEAILEKYKSRSIERMFKWQVECLYNNKVMSEMKNLIYSAPTSAGKTLVAEILGLKTIFERNKKVIFILPFVSIVREKMYYFKDLLGSSGLRADGFMGSYNPPGGINSIHMAICTIEKANNLINKFLEENTISEIGAVIVDEMHLLGDPSRGYLLELLLTKLRYICLKNENIKIQLVGMSATLPNLSDLAEWLNADLFTTSFRPVPLHEQIIVCGDIYDKNLKLIRKCSQLPELENDGDHIIQLCLETVKCNSSVLIFCPSKNWCEKLAQQLALAFYKIGNMENSYGEILRSQMNKDLILEVLEQLKYCPVGLDEILYQTISFGIAFHHAGLTLDERDIIESAFRNGAVRILIATSTLSSGVNLPARRVLIRSPKFFGKPMDSLVYQQMIGRAGRMGKDTIGESFLICQKNEFNVATTLVSGKISAVQSCLEGGGKLKRAILEVISSGVATSPYDIKLFTDCTLLSITESKKENLDNPIHEAVEFLIRNEFIKMYNSEDGTGKYTATSLGKACLSSSIAPDEGLALFTELEKARQCFVLESELHLIYLVTPYSACNSWDKIDWMFYLDLWDKLLPAMKKVGELVGVKESYIVNATRGKVDSGSSKSFHELMVHKRFFVALVLQDLVNEIPLNEVCSKYNCNRGMLQSLQQSAATFAGMVTAFSRKLGWSTIELLVSQFQDRMQFGVNRDLLDLMKLHYLNGKIARILYNGGIQTLIDLANAEEQIIENIFFKAEPFESSKIRDGESNYDNKKRNKLRNVWISGKEGLTEMEAAKLLIQGAREYLQMEMGLKEAKWKTQNDTDNNIEQISQLCVSTKNDMDVESSTANVKITFDNKMNYVENQEEEKMNNVENSKFLCSADEHNISDVEHMNKMETSDIPDDSFNISSFNFSTLNESLNEIDKKNSNIDIETHHSQENTTEECIRNNNKTFNFSQENITDTLLGVNFTQIEKNLTQHKISDNEILGIESSEAKMDFLEFNSSFEMNISNSSIFKTDQVSGNRSDSPECSFSLQLTDESFNKPLDDFFHVFDENEERHIKQSFTETKFKKQENTVENNNIDDSFLNSDDSLLDATPPKKSLILDKLSTPGNKISLVNFKDIIEQVPSVSKVNILSVTDNDNLLSEFCKDLQLQKEFSLSMICRKISERIIIGANIISTVNTTHVNPLKNATKTVGISFYWGGTKAYYLAMDNNETCHKIKKLLKHIFSQKDINVKMFNSKEQIKLLNICYKIRLCCKIEDPKIADWLLDPDGKEKSLETMVHSYNGALLKILQMTDNPSELGNLYCPTDDCAVPKTRVSVEATLTWYLVQYAKERLSRLIPSFNSSVHSSFPSTYELEMRIVPCIANMELSGMTASKTSLQNVADLLKNQQKDLENKAFSLAGRRFSFTSSVEVAKAVGLYRGKKMSTKRRVLEQSEHPIADLVLQWRKINLTITKMVNILIYYCHDDKIHGNYISHTATGRITMHEPNIQMVNKDFTVENPITQEKTIISCRGAFNAPEGCVLISADYCQLELRILTYLSKDELLMNVMNEPGDIFKSIAAQWNNISEEEVTDNLRQQTKQLCYAIIYGMGAKSLSGQLDISEEEAFHFMERFKDTYIGIKHFIKQTIDSCRKHGYVETIIGRRRYLPHINHKDSAMKSQAERQAVNTKVQGSAADLVKNAMVTIEDKLDFLFKKSKSRPALTLHLHDELIYEVPEKYTRKVVEIVKNGMEHSTINFGHFPVKVKVGKSWGELEEYVL</sequence>
<evidence type="ECO:0000256" key="8">
    <source>
        <dbReference type="ARBA" id="ARBA00022763"/>
    </source>
</evidence>
<dbReference type="GO" id="GO:0005524">
    <property type="term" value="F:ATP binding"/>
    <property type="evidence" value="ECO:0007669"/>
    <property type="project" value="UniProtKB-KW"/>
</dbReference>
<keyword evidence="12" id="KW-0234">DNA repair</keyword>
<dbReference type="SUPFAM" id="SSF46785">
    <property type="entry name" value="Winged helix' DNA-binding domain"/>
    <property type="match status" value="1"/>
</dbReference>
<evidence type="ECO:0000256" key="7">
    <source>
        <dbReference type="ARBA" id="ARBA00022741"/>
    </source>
</evidence>
<dbReference type="InterPro" id="IPR036397">
    <property type="entry name" value="RNaseH_sf"/>
</dbReference>
<comment type="subcellular location">
    <subcellularLocation>
        <location evidence="2">Nucleus</location>
    </subcellularLocation>
</comment>
<dbReference type="Gene3D" id="1.10.3380.20">
    <property type="match status" value="1"/>
</dbReference>
<dbReference type="CDD" id="cd18795">
    <property type="entry name" value="SF2_C_Ski2"/>
    <property type="match status" value="1"/>
</dbReference>
<dbReference type="Gene3D" id="1.10.150.20">
    <property type="entry name" value="5' to 3' exonuclease, C-terminal subdomain"/>
    <property type="match status" value="1"/>
</dbReference>
<dbReference type="FunFam" id="1.10.3380.20:FF:000001">
    <property type="entry name" value="DNA polymerase theta"/>
    <property type="match status" value="1"/>
</dbReference>
<evidence type="ECO:0000256" key="3">
    <source>
        <dbReference type="ARBA" id="ARBA00007705"/>
    </source>
</evidence>
<evidence type="ECO:0000256" key="11">
    <source>
        <dbReference type="ARBA" id="ARBA00022932"/>
    </source>
</evidence>
<dbReference type="SUPFAM" id="SSF158702">
    <property type="entry name" value="Sec63 N-terminal domain-like"/>
    <property type="match status" value="1"/>
</dbReference>
<feature type="domain" description="Helicase ATP-binding" evidence="17">
    <location>
        <begin position="175"/>
        <end position="349"/>
    </location>
</feature>
<keyword evidence="6" id="KW-0548">Nucleotidyltransferase</keyword>
<evidence type="ECO:0000256" key="12">
    <source>
        <dbReference type="ARBA" id="ARBA00023204"/>
    </source>
</evidence>
<dbReference type="InParanoid" id="A0A6J2XT43"/>
<dbReference type="PANTHER" id="PTHR10133">
    <property type="entry name" value="DNA POLYMERASE I"/>
    <property type="match status" value="1"/>
</dbReference>
<feature type="region of interest" description="Disordered" evidence="16">
    <location>
        <begin position="31"/>
        <end position="54"/>
    </location>
</feature>
<evidence type="ECO:0000256" key="16">
    <source>
        <dbReference type="SAM" id="MobiDB-lite"/>
    </source>
</evidence>
<dbReference type="CDD" id="cd18026">
    <property type="entry name" value="DEXHc_POLQ-like"/>
    <property type="match status" value="1"/>
</dbReference>
<dbReference type="InterPro" id="IPR011545">
    <property type="entry name" value="DEAD/DEAH_box_helicase_dom"/>
</dbReference>
<feature type="domain" description="Helicase C-terminal" evidence="18">
    <location>
        <begin position="388"/>
        <end position="608"/>
    </location>
</feature>
<dbReference type="GO" id="GO:0016787">
    <property type="term" value="F:hydrolase activity"/>
    <property type="evidence" value="ECO:0007669"/>
    <property type="project" value="UniProtKB-KW"/>
</dbReference>
<evidence type="ECO:0000256" key="6">
    <source>
        <dbReference type="ARBA" id="ARBA00022695"/>
    </source>
</evidence>
<dbReference type="InterPro" id="IPR014001">
    <property type="entry name" value="Helicase_ATP-bd"/>
</dbReference>
<keyword evidence="8" id="KW-0227">DNA damage</keyword>
<evidence type="ECO:0000256" key="14">
    <source>
        <dbReference type="ARBA" id="ARBA00049244"/>
    </source>
</evidence>
<dbReference type="Pfam" id="PF25453">
    <property type="entry name" value="DUF7898"/>
    <property type="match status" value="1"/>
</dbReference>
<dbReference type="Proteomes" id="UP000504635">
    <property type="component" value="Unplaced"/>
</dbReference>
<dbReference type="FunFam" id="3.40.50.300:FF:000813">
    <property type="entry name" value="helicase POLQ-like isoform X1"/>
    <property type="match status" value="1"/>
</dbReference>
<evidence type="ECO:0000256" key="13">
    <source>
        <dbReference type="ARBA" id="ARBA00023242"/>
    </source>
</evidence>
<dbReference type="SMART" id="SM00482">
    <property type="entry name" value="POLAc"/>
    <property type="match status" value="1"/>
</dbReference>
<dbReference type="SMART" id="SM00490">
    <property type="entry name" value="HELICc"/>
    <property type="match status" value="1"/>
</dbReference>
<dbReference type="FunCoup" id="A0A6J2XT43">
    <property type="interactions" value="854"/>
</dbReference>
<dbReference type="OrthoDB" id="275278at2759"/>
<dbReference type="InterPro" id="IPR001650">
    <property type="entry name" value="Helicase_C-like"/>
</dbReference>
<dbReference type="FunFam" id="1.10.150.20:FF:000070">
    <property type="entry name" value="DNA polymerase I, putative"/>
    <property type="match status" value="1"/>
</dbReference>
<evidence type="ECO:0000256" key="5">
    <source>
        <dbReference type="ARBA" id="ARBA00022679"/>
    </source>
</evidence>
<dbReference type="InterPro" id="IPR027417">
    <property type="entry name" value="P-loop_NTPase"/>
</dbReference>
<dbReference type="Pfam" id="PF20470">
    <property type="entry name" value="HTH_61"/>
    <property type="match status" value="1"/>
</dbReference>
<accession>A0A6J2XT43</accession>
<dbReference type="InterPro" id="IPR048960">
    <property type="entry name" value="POLQ-like_helical"/>
</dbReference>
<comment type="cofactor">
    <cofactor evidence="1">
        <name>Mg(2+)</name>
        <dbReference type="ChEBI" id="CHEBI:18420"/>
    </cofactor>
</comment>
<dbReference type="PRINTS" id="PR00868">
    <property type="entry name" value="DNAPOLI"/>
</dbReference>
<dbReference type="CTD" id="136030439"/>
<dbReference type="PROSITE" id="PS51194">
    <property type="entry name" value="HELICASE_CTER"/>
    <property type="match status" value="1"/>
</dbReference>
<dbReference type="FunFam" id="3.40.50.300:FF:000885">
    <property type="entry name" value="DNA polymerase theta"/>
    <property type="match status" value="1"/>
</dbReference>
<evidence type="ECO:0000256" key="10">
    <source>
        <dbReference type="ARBA" id="ARBA00022840"/>
    </source>
</evidence>
<dbReference type="InterPro" id="IPR001098">
    <property type="entry name" value="DNA-dir_DNA_pol_A_palm_dom"/>
</dbReference>
<evidence type="ECO:0000313" key="19">
    <source>
        <dbReference type="Proteomes" id="UP000504635"/>
    </source>
</evidence>
<evidence type="ECO:0000259" key="17">
    <source>
        <dbReference type="PROSITE" id="PS51192"/>
    </source>
</evidence>
<dbReference type="Pfam" id="PF00270">
    <property type="entry name" value="DEAD"/>
    <property type="match status" value="1"/>
</dbReference>
<dbReference type="PROSITE" id="PS51192">
    <property type="entry name" value="HELICASE_ATP_BIND_1"/>
    <property type="match status" value="1"/>
</dbReference>
<dbReference type="InterPro" id="IPR057220">
    <property type="entry name" value="DUF7898"/>
</dbReference>
<dbReference type="GO" id="GO:0003887">
    <property type="term" value="F:DNA-directed DNA polymerase activity"/>
    <property type="evidence" value="ECO:0007669"/>
    <property type="project" value="UniProtKB-KW"/>
</dbReference>
<dbReference type="GO" id="GO:0006261">
    <property type="term" value="P:DNA-templated DNA replication"/>
    <property type="evidence" value="ECO:0007669"/>
    <property type="project" value="InterPro"/>
</dbReference>
<dbReference type="Gene3D" id="1.20.1060.10">
    <property type="entry name" value="Taq DNA Polymerase, Chain T, domain 4"/>
    <property type="match status" value="1"/>
</dbReference>
<dbReference type="InterPro" id="IPR043502">
    <property type="entry name" value="DNA/RNA_pol_sf"/>
</dbReference>
<dbReference type="SUPFAM" id="SSF52540">
    <property type="entry name" value="P-loop containing nucleoside triphosphate hydrolases"/>
    <property type="match status" value="2"/>
</dbReference>
<keyword evidence="13" id="KW-0539">Nucleus</keyword>
<dbReference type="SUPFAM" id="SSF56672">
    <property type="entry name" value="DNA/RNA polymerases"/>
    <property type="match status" value="1"/>
</dbReference>
<comment type="catalytic activity">
    <reaction evidence="14">
        <text>DNA(n) + a 2'-deoxyribonucleoside 5'-triphosphate = DNA(n+1) + diphosphate</text>
        <dbReference type="Rhea" id="RHEA:22508"/>
        <dbReference type="Rhea" id="RHEA-COMP:17339"/>
        <dbReference type="Rhea" id="RHEA-COMP:17340"/>
        <dbReference type="ChEBI" id="CHEBI:33019"/>
        <dbReference type="ChEBI" id="CHEBI:61560"/>
        <dbReference type="ChEBI" id="CHEBI:173112"/>
        <dbReference type="EC" id="2.7.7.7"/>
    </reaction>
</comment>
<dbReference type="GeneID" id="115880831"/>
<evidence type="ECO:0000313" key="20">
    <source>
        <dbReference type="RefSeq" id="XP_030753990.1"/>
    </source>
</evidence>
<dbReference type="InterPro" id="IPR012337">
    <property type="entry name" value="RNaseH-like_sf"/>
</dbReference>
<gene>
    <name evidence="20" type="primary">LOC115880831</name>
</gene>
<dbReference type="KEGG" id="soy:115880831"/>
<evidence type="ECO:0000259" key="18">
    <source>
        <dbReference type="PROSITE" id="PS51194"/>
    </source>
</evidence>
<dbReference type="Gene3D" id="3.40.50.300">
    <property type="entry name" value="P-loop containing nucleotide triphosphate hydrolases"/>
    <property type="match status" value="2"/>
</dbReference>
<organism evidence="19 20">
    <name type="scientific">Sitophilus oryzae</name>
    <name type="common">Rice weevil</name>
    <name type="synonym">Curculio oryzae</name>
    <dbReference type="NCBI Taxonomy" id="7048"/>
    <lineage>
        <taxon>Eukaryota</taxon>
        <taxon>Metazoa</taxon>
        <taxon>Ecdysozoa</taxon>
        <taxon>Arthropoda</taxon>
        <taxon>Hexapoda</taxon>
        <taxon>Insecta</taxon>
        <taxon>Pterygota</taxon>
        <taxon>Neoptera</taxon>
        <taxon>Endopterygota</taxon>
        <taxon>Coleoptera</taxon>
        <taxon>Polyphaga</taxon>
        <taxon>Cucujiformia</taxon>
        <taxon>Curculionidae</taxon>
        <taxon>Dryophthorinae</taxon>
        <taxon>Sitophilus</taxon>
    </lineage>
</organism>
<keyword evidence="19" id="KW-1185">Reference proteome</keyword>
<dbReference type="InterPro" id="IPR046931">
    <property type="entry name" value="HTH_61"/>
</dbReference>
<evidence type="ECO:0000256" key="4">
    <source>
        <dbReference type="ARBA" id="ARBA00012417"/>
    </source>
</evidence>
<dbReference type="RefSeq" id="XP_030753990.1">
    <property type="nucleotide sequence ID" value="XM_030898130.1"/>
</dbReference>
<dbReference type="SUPFAM" id="SSF53098">
    <property type="entry name" value="Ribonuclease H-like"/>
    <property type="match status" value="1"/>
</dbReference>
<dbReference type="Gene3D" id="3.30.70.370">
    <property type="match status" value="1"/>
</dbReference>
<comment type="similarity">
    <text evidence="3">Belongs to the DNA polymerase type-A family.</text>
</comment>
<dbReference type="GO" id="GO:0042575">
    <property type="term" value="C:DNA polymerase complex"/>
    <property type="evidence" value="ECO:0007669"/>
    <property type="project" value="UniProtKB-ARBA"/>
</dbReference>
<dbReference type="GO" id="GO:0097681">
    <property type="term" value="P:double-strand break repair via alternative nonhomologous end joining"/>
    <property type="evidence" value="ECO:0007669"/>
    <property type="project" value="TreeGrafter"/>
</dbReference>
<evidence type="ECO:0000256" key="1">
    <source>
        <dbReference type="ARBA" id="ARBA00001946"/>
    </source>
</evidence>
<dbReference type="PANTHER" id="PTHR10133:SF62">
    <property type="entry name" value="DNA POLYMERASE THETA"/>
    <property type="match status" value="1"/>
</dbReference>
<evidence type="ECO:0000256" key="9">
    <source>
        <dbReference type="ARBA" id="ARBA00022801"/>
    </source>
</evidence>
<keyword evidence="9" id="KW-0378">Hydrolase</keyword>
<dbReference type="CDD" id="cd08638">
    <property type="entry name" value="DNA_pol_A_theta"/>
    <property type="match status" value="1"/>
</dbReference>
<dbReference type="GO" id="GO:0005634">
    <property type="term" value="C:nucleus"/>
    <property type="evidence" value="ECO:0007669"/>
    <property type="project" value="UniProtKB-SubCell"/>
</dbReference>
<dbReference type="InterPro" id="IPR002298">
    <property type="entry name" value="DNA_polymerase_A"/>
</dbReference>
<keyword evidence="11" id="KW-0239">DNA-directed DNA polymerase</keyword>
<dbReference type="Gene3D" id="3.30.420.10">
    <property type="entry name" value="Ribonuclease H-like superfamily/Ribonuclease H"/>
    <property type="match status" value="1"/>
</dbReference>
<keyword evidence="5" id="KW-0808">Transferase</keyword>
<proteinExistence type="inferred from homology"/>
<evidence type="ECO:0000256" key="2">
    <source>
        <dbReference type="ARBA" id="ARBA00004123"/>
    </source>
</evidence>
<dbReference type="EC" id="2.7.7.7" evidence="4"/>
<keyword evidence="10" id="KW-0067">ATP-binding</keyword>
<keyword evidence="7" id="KW-0547">Nucleotide-binding</keyword>
<dbReference type="Pfam" id="PF21099">
    <property type="entry name" value="POLQ_helical"/>
    <property type="match status" value="1"/>
</dbReference>
<evidence type="ECO:0000256" key="15">
    <source>
        <dbReference type="ARBA" id="ARBA00074669"/>
    </source>
</evidence>
<dbReference type="Pfam" id="PF00476">
    <property type="entry name" value="DNA_pol_A"/>
    <property type="match status" value="1"/>
</dbReference>
<reference evidence="20" key="1">
    <citation type="submission" date="2025-08" db="UniProtKB">
        <authorList>
            <consortium name="RefSeq"/>
        </authorList>
    </citation>
    <scope>IDENTIFICATION</scope>
    <source>
        <tissue evidence="20">Gonads</tissue>
    </source>
</reference>
<dbReference type="GO" id="GO:0003677">
    <property type="term" value="F:DNA binding"/>
    <property type="evidence" value="ECO:0007669"/>
    <property type="project" value="InterPro"/>
</dbReference>